<keyword evidence="2" id="KW-1185">Reference proteome</keyword>
<proteinExistence type="predicted"/>
<organism evidence="1 2">
    <name type="scientific">Pseudosulfitobacter koreensis</name>
    <dbReference type="NCBI Taxonomy" id="2968472"/>
    <lineage>
        <taxon>Bacteria</taxon>
        <taxon>Pseudomonadati</taxon>
        <taxon>Pseudomonadota</taxon>
        <taxon>Alphaproteobacteria</taxon>
        <taxon>Rhodobacterales</taxon>
        <taxon>Roseobacteraceae</taxon>
        <taxon>Pseudosulfitobacter</taxon>
    </lineage>
</organism>
<name>A0ABT1Z1T9_9RHOB</name>
<evidence type="ECO:0000313" key="2">
    <source>
        <dbReference type="Proteomes" id="UP001165396"/>
    </source>
</evidence>
<comment type="caution">
    <text evidence="1">The sequence shown here is derived from an EMBL/GenBank/DDBJ whole genome shotgun (WGS) entry which is preliminary data.</text>
</comment>
<dbReference type="RefSeq" id="WP_258294848.1">
    <property type="nucleotide sequence ID" value="NZ_JANKJG010000007.1"/>
</dbReference>
<dbReference type="EMBL" id="JANKJG010000007">
    <property type="protein sequence ID" value="MCR8827099.1"/>
    <property type="molecule type" value="Genomic_DNA"/>
</dbReference>
<sequence>MTMTDLIARSPLFTSADPTRRSRGSLLGLWLSRRALARLDQAALDDIGVTAEDAHREASRPIWDVPANWKA</sequence>
<protein>
    <submittedName>
        <fullName evidence="1">DUF1127 domain-containing protein</fullName>
    </submittedName>
</protein>
<accession>A0ABT1Z1T9</accession>
<dbReference type="Proteomes" id="UP001165396">
    <property type="component" value="Unassembled WGS sequence"/>
</dbReference>
<gene>
    <name evidence="1" type="ORF">NTA49_11175</name>
</gene>
<reference evidence="1" key="1">
    <citation type="submission" date="2022-07" db="EMBL/GenBank/DDBJ databases">
        <title>Pseudosulfitobacter sp. strain AP-MA-4, whole genome sequence.</title>
        <authorList>
            <person name="Jiang Y."/>
        </authorList>
    </citation>
    <scope>NUCLEOTIDE SEQUENCE</scope>
    <source>
        <strain evidence="1">AP-MA-4</strain>
    </source>
</reference>
<evidence type="ECO:0000313" key="1">
    <source>
        <dbReference type="EMBL" id="MCR8827099.1"/>
    </source>
</evidence>